<name>A0A0F9IXV5_9ZZZZ</name>
<accession>A0A0F9IXV5</accession>
<dbReference type="AlphaFoldDB" id="A0A0F9IXV5"/>
<gene>
    <name evidence="1" type="ORF">LCGC14_1523960</name>
</gene>
<dbReference type="EMBL" id="LAZR01011344">
    <property type="protein sequence ID" value="KKM62214.1"/>
    <property type="molecule type" value="Genomic_DNA"/>
</dbReference>
<comment type="caution">
    <text evidence="1">The sequence shown here is derived from an EMBL/GenBank/DDBJ whole genome shotgun (WGS) entry which is preliminary data.</text>
</comment>
<organism evidence="1">
    <name type="scientific">marine sediment metagenome</name>
    <dbReference type="NCBI Taxonomy" id="412755"/>
    <lineage>
        <taxon>unclassified sequences</taxon>
        <taxon>metagenomes</taxon>
        <taxon>ecological metagenomes</taxon>
    </lineage>
</organism>
<sequence length="36" mass="4295">MQKTTTIDRNLIDQFAVECDNLMKSMHVDPKHCQRF</sequence>
<protein>
    <submittedName>
        <fullName evidence="1">Uncharacterized protein</fullName>
    </submittedName>
</protein>
<evidence type="ECO:0000313" key="1">
    <source>
        <dbReference type="EMBL" id="KKM62214.1"/>
    </source>
</evidence>
<reference evidence="1" key="1">
    <citation type="journal article" date="2015" name="Nature">
        <title>Complex archaea that bridge the gap between prokaryotes and eukaryotes.</title>
        <authorList>
            <person name="Spang A."/>
            <person name="Saw J.H."/>
            <person name="Jorgensen S.L."/>
            <person name="Zaremba-Niedzwiedzka K."/>
            <person name="Martijn J."/>
            <person name="Lind A.E."/>
            <person name="van Eijk R."/>
            <person name="Schleper C."/>
            <person name="Guy L."/>
            <person name="Ettema T.J."/>
        </authorList>
    </citation>
    <scope>NUCLEOTIDE SEQUENCE</scope>
</reference>
<proteinExistence type="predicted"/>